<reference evidence="5 6" key="1">
    <citation type="submission" date="2019-08" db="EMBL/GenBank/DDBJ databases">
        <authorList>
            <person name="Toschakov S.V."/>
        </authorList>
    </citation>
    <scope>NUCLEOTIDE SEQUENCE [LARGE SCALE GENOMIC DNA]</scope>
    <source>
        <strain evidence="5 6">3753O</strain>
    </source>
</reference>
<keyword evidence="2" id="KW-0479">Metal-binding</keyword>
<proteinExistence type="inferred from homology"/>
<dbReference type="PANTHER" id="PTHR42796:SF4">
    <property type="entry name" value="FUMARYLACETOACETATE HYDROLASE DOMAIN-CONTAINING PROTEIN 2A"/>
    <property type="match status" value="1"/>
</dbReference>
<dbReference type="InterPro" id="IPR051121">
    <property type="entry name" value="FAH"/>
</dbReference>
<comment type="similarity">
    <text evidence="1">Belongs to the FAH family.</text>
</comment>
<evidence type="ECO:0000259" key="4">
    <source>
        <dbReference type="Pfam" id="PF10370"/>
    </source>
</evidence>
<evidence type="ECO:0000259" key="3">
    <source>
        <dbReference type="Pfam" id="PF01557"/>
    </source>
</evidence>
<name>A0ABX6C2D7_9CHLR</name>
<reference evidence="5 6" key="2">
    <citation type="submission" date="2019-10" db="EMBL/GenBank/DDBJ databases">
        <title>Thermopilla bonchosmolovskayae gen. nov., sp. nov., a moderately thermophilic Chloroflexi bacterium from a Chukotka hot spring (Arctic, Russia), representing a novel classis Thermopillaia, which include previously uncultivated lineage OLB14.</title>
        <authorList>
            <person name="Kochetkova T.V."/>
            <person name="Zayulina K.S."/>
            <person name="Zhigarkov V.S."/>
            <person name="Minaev N.V."/>
            <person name="Novikov A."/>
            <person name="Toshchakov S.V."/>
            <person name="Elcheninov A.G."/>
            <person name="Kublanov I.V."/>
        </authorList>
    </citation>
    <scope>NUCLEOTIDE SEQUENCE [LARGE SCALE GENOMIC DNA]</scope>
    <source>
        <strain evidence="5 6">3753O</strain>
    </source>
</reference>
<sequence>MALYVRFERQDGRRGAGLLEGETIRVIAEPFWEETRPTGESVALTNVRLLPPCAPRSIVCVGLNYASHLQGRPAPDPPTLFFKPLSSIAGPGDPIVLPANCGRVDPEGEIVIVIGRQVKGANREQAEAAIFGYTAGNDVSARAWQQQDGQWWRAKGSDTFGVFGPAIVTGLRHDELEVVTRVNGREVQRGRSTELIRDIPEIVRYVSAVMTLVPGDIIYTGTPGSPPEIRPGDVVDVEVTGAGVLRNPVAAAGQDHAGGSG</sequence>
<dbReference type="SUPFAM" id="SSF56529">
    <property type="entry name" value="FAH"/>
    <property type="match status" value="1"/>
</dbReference>
<dbReference type="Proteomes" id="UP000326331">
    <property type="component" value="Chromosome"/>
</dbReference>
<protein>
    <submittedName>
        <fullName evidence="5">Fumarylacetoacetate hydrolase family protein</fullName>
    </submittedName>
</protein>
<dbReference type="GO" id="GO:0016787">
    <property type="term" value="F:hydrolase activity"/>
    <property type="evidence" value="ECO:0007669"/>
    <property type="project" value="UniProtKB-KW"/>
</dbReference>
<dbReference type="Pfam" id="PF01557">
    <property type="entry name" value="FAA_hydrolase"/>
    <property type="match status" value="1"/>
</dbReference>
<dbReference type="RefSeq" id="WP_158067409.1">
    <property type="nucleotide sequence ID" value="NZ_CP042829.1"/>
</dbReference>
<keyword evidence="5" id="KW-0378">Hydrolase</keyword>
<keyword evidence="6" id="KW-1185">Reference proteome</keyword>
<accession>A0ABX6C2D7</accession>
<evidence type="ECO:0000313" key="5">
    <source>
        <dbReference type="EMBL" id="QFG03447.1"/>
    </source>
</evidence>
<evidence type="ECO:0000256" key="2">
    <source>
        <dbReference type="ARBA" id="ARBA00022723"/>
    </source>
</evidence>
<feature type="domain" description="Rv2993c-like N-terminal" evidence="4">
    <location>
        <begin position="4"/>
        <end position="52"/>
    </location>
</feature>
<dbReference type="InterPro" id="IPR018833">
    <property type="entry name" value="Rv2993c-like_N"/>
</dbReference>
<feature type="domain" description="Fumarylacetoacetase-like C-terminal" evidence="3">
    <location>
        <begin position="58"/>
        <end position="249"/>
    </location>
</feature>
<dbReference type="InterPro" id="IPR036663">
    <property type="entry name" value="Fumarylacetoacetase_C_sf"/>
</dbReference>
<dbReference type="InterPro" id="IPR011234">
    <property type="entry name" value="Fumarylacetoacetase-like_C"/>
</dbReference>
<organism evidence="5 6">
    <name type="scientific">Tepidiforma bonchosmolovskayae</name>
    <dbReference type="NCBI Taxonomy" id="2601677"/>
    <lineage>
        <taxon>Bacteria</taxon>
        <taxon>Bacillati</taxon>
        <taxon>Chloroflexota</taxon>
        <taxon>Tepidiformia</taxon>
        <taxon>Tepidiformales</taxon>
        <taxon>Tepidiformaceae</taxon>
        <taxon>Tepidiforma</taxon>
    </lineage>
</organism>
<dbReference type="Pfam" id="PF10370">
    <property type="entry name" value="Rv2993c-like_N"/>
    <property type="match status" value="1"/>
</dbReference>
<dbReference type="PANTHER" id="PTHR42796">
    <property type="entry name" value="FUMARYLACETOACETATE HYDROLASE DOMAIN-CONTAINING PROTEIN 2A-RELATED"/>
    <property type="match status" value="1"/>
</dbReference>
<dbReference type="EMBL" id="CP042829">
    <property type="protein sequence ID" value="QFG03447.1"/>
    <property type="molecule type" value="Genomic_DNA"/>
</dbReference>
<evidence type="ECO:0000256" key="1">
    <source>
        <dbReference type="ARBA" id="ARBA00010211"/>
    </source>
</evidence>
<dbReference type="Gene3D" id="3.90.850.10">
    <property type="entry name" value="Fumarylacetoacetase-like, C-terminal domain"/>
    <property type="match status" value="1"/>
</dbReference>
<evidence type="ECO:0000313" key="6">
    <source>
        <dbReference type="Proteomes" id="UP000326331"/>
    </source>
</evidence>
<gene>
    <name evidence="5" type="ORF">Tbon_09100</name>
</gene>
<dbReference type="Gene3D" id="2.30.30.370">
    <property type="entry name" value="FAH"/>
    <property type="match status" value="1"/>
</dbReference>